<evidence type="ECO:0000256" key="1">
    <source>
        <dbReference type="SAM" id="SignalP"/>
    </source>
</evidence>
<feature type="chain" id="PRO_5017025607" evidence="1">
    <location>
        <begin position="20"/>
        <end position="153"/>
    </location>
</feature>
<keyword evidence="1" id="KW-0732">Signal</keyword>
<dbReference type="OrthoDB" id="1270560at2"/>
<gene>
    <name evidence="2" type="ORF">DQ356_09745</name>
</gene>
<name>A0A368MYY5_9FLAO</name>
<evidence type="ECO:0000313" key="3">
    <source>
        <dbReference type="Proteomes" id="UP000252172"/>
    </source>
</evidence>
<dbReference type="AlphaFoldDB" id="A0A368MYY5"/>
<feature type="signal peptide" evidence="1">
    <location>
        <begin position="1"/>
        <end position="19"/>
    </location>
</feature>
<dbReference type="EMBL" id="QPIE01000007">
    <property type="protein sequence ID" value="RCU42209.1"/>
    <property type="molecule type" value="Genomic_DNA"/>
</dbReference>
<accession>A0A368MYY5</accession>
<comment type="caution">
    <text evidence="2">The sequence shown here is derived from an EMBL/GenBank/DDBJ whole genome shotgun (WGS) entry which is preliminary data.</text>
</comment>
<reference evidence="2 3" key="1">
    <citation type="submission" date="2018-07" db="EMBL/GenBank/DDBJ databases">
        <title>Chryseobacterium lacus sp. nov., isolated from lake water.</title>
        <authorList>
            <person name="Li C.-M."/>
        </authorList>
    </citation>
    <scope>NUCLEOTIDE SEQUENCE [LARGE SCALE GENOMIC DNA]</scope>
    <source>
        <strain evidence="2 3">YLOS41</strain>
    </source>
</reference>
<proteinExistence type="predicted"/>
<keyword evidence="3" id="KW-1185">Reference proteome</keyword>
<evidence type="ECO:0000313" key="2">
    <source>
        <dbReference type="EMBL" id="RCU42209.1"/>
    </source>
</evidence>
<sequence length="153" mass="17899">MKKNLLLLSFVLLFGITSAQLNVVNYSLDQLEQNKRVNSNLENESLDNKKFVLIKDFEDHTERHFIILKGNKATFIEIFDDKTTGESHSNVFSGDVLRTRHNMISLRFDTLEREKLSVPVVKSLLLKKQQTHLYLTDINTQERWMDENSLVMK</sequence>
<dbReference type="Proteomes" id="UP000252172">
    <property type="component" value="Unassembled WGS sequence"/>
</dbReference>
<dbReference type="RefSeq" id="WP_114304309.1">
    <property type="nucleotide sequence ID" value="NZ_QPIE01000007.1"/>
</dbReference>
<protein>
    <submittedName>
        <fullName evidence="2">Uncharacterized protein</fullName>
    </submittedName>
</protein>
<organism evidence="2 3">
    <name type="scientific">Chryseobacterium lacus</name>
    <dbReference type="NCBI Taxonomy" id="2058346"/>
    <lineage>
        <taxon>Bacteria</taxon>
        <taxon>Pseudomonadati</taxon>
        <taxon>Bacteroidota</taxon>
        <taxon>Flavobacteriia</taxon>
        <taxon>Flavobacteriales</taxon>
        <taxon>Weeksellaceae</taxon>
        <taxon>Chryseobacterium group</taxon>
        <taxon>Chryseobacterium</taxon>
    </lineage>
</organism>